<evidence type="ECO:0000256" key="1">
    <source>
        <dbReference type="ARBA" id="ARBA00004651"/>
    </source>
</evidence>
<comment type="subcellular location">
    <subcellularLocation>
        <location evidence="1">Cell membrane</location>
        <topology evidence="1">Multi-pass membrane protein</topology>
    </subcellularLocation>
</comment>
<evidence type="ECO:0000313" key="9">
    <source>
        <dbReference type="EMBL" id="CAL1601736.1"/>
    </source>
</evidence>
<name>A0AAV2LMI7_KNICA</name>
<dbReference type="PANTHER" id="PTHR21444:SF17">
    <property type="entry name" value="STIMULATED BY RETINOIC ACID GENE 6 PROTEIN-LIKE"/>
    <property type="match status" value="1"/>
</dbReference>
<dbReference type="GO" id="GO:0005886">
    <property type="term" value="C:plasma membrane"/>
    <property type="evidence" value="ECO:0007669"/>
    <property type="project" value="UniProtKB-SubCell"/>
</dbReference>
<dbReference type="Pfam" id="PF14752">
    <property type="entry name" value="RBP_receptor"/>
    <property type="match status" value="3"/>
</dbReference>
<dbReference type="GO" id="GO:0038023">
    <property type="term" value="F:signaling receptor activity"/>
    <property type="evidence" value="ECO:0007669"/>
    <property type="project" value="InterPro"/>
</dbReference>
<keyword evidence="7" id="KW-0675">Receptor</keyword>
<reference evidence="9 10" key="1">
    <citation type="submission" date="2024-04" db="EMBL/GenBank/DDBJ databases">
        <authorList>
            <person name="Waldvogel A.-M."/>
            <person name="Schoenle A."/>
        </authorList>
    </citation>
    <scope>NUCLEOTIDE SEQUENCE [LARGE SCALE GENOMIC DNA]</scope>
</reference>
<feature type="transmembrane region" description="Helical" evidence="8">
    <location>
        <begin position="504"/>
        <end position="531"/>
    </location>
</feature>
<dbReference type="PANTHER" id="PTHR21444">
    <property type="entry name" value="COILED-COIL DOMAIN-CONTAINING PROTEIN 180"/>
    <property type="match status" value="1"/>
</dbReference>
<feature type="transmembrane region" description="Helical" evidence="8">
    <location>
        <begin position="27"/>
        <end position="46"/>
    </location>
</feature>
<keyword evidence="6 8" id="KW-0472">Membrane</keyword>
<feature type="transmembrane region" description="Helical" evidence="8">
    <location>
        <begin position="111"/>
        <end position="131"/>
    </location>
</feature>
<keyword evidence="5 8" id="KW-1133">Transmembrane helix</keyword>
<evidence type="ECO:0000256" key="4">
    <source>
        <dbReference type="ARBA" id="ARBA00022692"/>
    </source>
</evidence>
<dbReference type="Proteomes" id="UP001497482">
    <property type="component" value="Chromosome 3"/>
</dbReference>
<keyword evidence="3" id="KW-1003">Cell membrane</keyword>
<evidence type="ECO:0000256" key="8">
    <source>
        <dbReference type="SAM" id="Phobius"/>
    </source>
</evidence>
<organism evidence="9 10">
    <name type="scientific">Knipowitschia caucasica</name>
    <name type="common">Caucasian dwarf goby</name>
    <name type="synonym">Pomatoschistus caucasicus</name>
    <dbReference type="NCBI Taxonomy" id="637954"/>
    <lineage>
        <taxon>Eukaryota</taxon>
        <taxon>Metazoa</taxon>
        <taxon>Chordata</taxon>
        <taxon>Craniata</taxon>
        <taxon>Vertebrata</taxon>
        <taxon>Euteleostomi</taxon>
        <taxon>Actinopterygii</taxon>
        <taxon>Neopterygii</taxon>
        <taxon>Teleostei</taxon>
        <taxon>Neoteleostei</taxon>
        <taxon>Acanthomorphata</taxon>
        <taxon>Gobiaria</taxon>
        <taxon>Gobiiformes</taxon>
        <taxon>Gobioidei</taxon>
        <taxon>Gobiidae</taxon>
        <taxon>Gobiinae</taxon>
        <taxon>Knipowitschia</taxon>
    </lineage>
</organism>
<feature type="transmembrane region" description="Helical" evidence="8">
    <location>
        <begin position="81"/>
        <end position="99"/>
    </location>
</feature>
<sequence>MFWDETEQGDADVEPVVPKCEDALTTIFLHFTLIPAVVIVGVLSLLQRRAKTHAIDQSLPFLQRRFGIVIPMDAMGFSNRWSYGFAFGAIYYSVLELIYDQHMTKYFKPWAFAIAYLIGGFEVGMAYFPLFACLSTPYVRTGAVMGIFYSIMWIILVGWDWYTCSDGMRSIAGTAAEGNRHGLTNIPQRCFTQCNPMLGLQEEWGRYQKLIYQWPRMLSLIFLLVRYVFVLINAVRKENNPEQKPMHAHLKEHVKRLLRREAVCSKSLNWFQRNIYEWDPHFKFPNRIIGTCIISFLVLYTFVFKDLEVSIYAYNKWFQGLSLDFLQCFYVTIVSASLHMGISICHVLACYRKHIKRLWKGQKDFIPKKLQNLDPAVSLGSIAKYSGWQIAFNFWGYAIGCAQTDGPDTCAVKKNASSALCFLRAVMPLRIAAVHAPLSLGLQSFFQSTIVPGFVGFALIFVIFKLQDFLVQLFFLQDKLSQTDEKKPLALNNRKAFYCFNYFFFFYNVAMGITSCFIRIMISIVLGSFLVARIDRSILQKGYETFDRGYKTWVGMILADHNHNNPVMVCFIELLLSHVQEKQFECNYTEINSPLETCCVMKRWRLLYTLLKNPQLIPLRKQHLRAKVPLKLKSSTQADVVVQAWLMRSETATEMVNEQCKAV</sequence>
<keyword evidence="4 8" id="KW-0812">Transmembrane</keyword>
<dbReference type="EMBL" id="OZ035825">
    <property type="protein sequence ID" value="CAL1601736.1"/>
    <property type="molecule type" value="Genomic_DNA"/>
</dbReference>
<evidence type="ECO:0000256" key="2">
    <source>
        <dbReference type="ARBA" id="ARBA00022448"/>
    </source>
</evidence>
<dbReference type="InterPro" id="IPR026612">
    <property type="entry name" value="STRA6-like"/>
</dbReference>
<dbReference type="GO" id="GO:0034632">
    <property type="term" value="F:retinol transmembrane transporter activity"/>
    <property type="evidence" value="ECO:0007669"/>
    <property type="project" value="InterPro"/>
</dbReference>
<feature type="transmembrane region" description="Helical" evidence="8">
    <location>
        <begin position="217"/>
        <end position="235"/>
    </location>
</feature>
<evidence type="ECO:0000256" key="3">
    <source>
        <dbReference type="ARBA" id="ARBA00022475"/>
    </source>
</evidence>
<protein>
    <submittedName>
        <fullName evidence="9">Uncharacterized protein</fullName>
    </submittedName>
</protein>
<keyword evidence="2" id="KW-0813">Transport</keyword>
<evidence type="ECO:0000256" key="7">
    <source>
        <dbReference type="ARBA" id="ARBA00023170"/>
    </source>
</evidence>
<evidence type="ECO:0000256" key="6">
    <source>
        <dbReference type="ARBA" id="ARBA00023136"/>
    </source>
</evidence>
<feature type="transmembrane region" description="Helical" evidence="8">
    <location>
        <begin position="324"/>
        <end position="351"/>
    </location>
</feature>
<accession>A0AAV2LMI7</accession>
<feature type="transmembrane region" description="Helical" evidence="8">
    <location>
        <begin position="288"/>
        <end position="304"/>
    </location>
</feature>
<evidence type="ECO:0000256" key="5">
    <source>
        <dbReference type="ARBA" id="ARBA00022989"/>
    </source>
</evidence>
<proteinExistence type="predicted"/>
<gene>
    <name evidence="9" type="ORF">KC01_LOCUS29637</name>
</gene>
<dbReference type="AlphaFoldDB" id="A0AAV2LMI7"/>
<evidence type="ECO:0000313" key="10">
    <source>
        <dbReference type="Proteomes" id="UP001497482"/>
    </source>
</evidence>
<dbReference type="GO" id="GO:0071939">
    <property type="term" value="P:vitamin A import into cell"/>
    <property type="evidence" value="ECO:0007669"/>
    <property type="project" value="TreeGrafter"/>
</dbReference>
<feature type="transmembrane region" description="Helical" evidence="8">
    <location>
        <begin position="143"/>
        <end position="162"/>
    </location>
</feature>
<keyword evidence="10" id="KW-1185">Reference proteome</keyword>